<dbReference type="InterPro" id="IPR031537">
    <property type="entry name" value="DUF5092"/>
</dbReference>
<evidence type="ECO:0000313" key="2">
    <source>
        <dbReference type="EMBL" id="WUR04813.1"/>
    </source>
</evidence>
<keyword evidence="1" id="KW-0812">Transmembrane</keyword>
<dbReference type="EMBL" id="CP142735">
    <property type="protein sequence ID" value="WUR04813.1"/>
    <property type="molecule type" value="Genomic_DNA"/>
</dbReference>
<keyword evidence="1" id="KW-1133">Transmembrane helix</keyword>
<dbReference type="Pfam" id="PF17010">
    <property type="entry name" value="DUF5092"/>
    <property type="match status" value="1"/>
</dbReference>
<accession>A0AAX4JG95</accession>
<dbReference type="GeneID" id="90542645"/>
<name>A0AAX4JG95_9MICR</name>
<evidence type="ECO:0000256" key="1">
    <source>
        <dbReference type="SAM" id="Phobius"/>
    </source>
</evidence>
<protein>
    <submittedName>
        <fullName evidence="2">Membrane protein</fullName>
    </submittedName>
</protein>
<gene>
    <name evidence="2" type="ORF">VNE69_10163</name>
</gene>
<organism evidence="2 3">
    <name type="scientific">Vairimorpha necatrix</name>
    <dbReference type="NCBI Taxonomy" id="6039"/>
    <lineage>
        <taxon>Eukaryota</taxon>
        <taxon>Fungi</taxon>
        <taxon>Fungi incertae sedis</taxon>
        <taxon>Microsporidia</taxon>
        <taxon>Nosematidae</taxon>
        <taxon>Vairimorpha</taxon>
    </lineage>
</organism>
<dbReference type="KEGG" id="vnx:VNE69_10163"/>
<proteinExistence type="predicted"/>
<feature type="transmembrane region" description="Helical" evidence="1">
    <location>
        <begin position="162"/>
        <end position="183"/>
    </location>
</feature>
<evidence type="ECO:0000313" key="3">
    <source>
        <dbReference type="Proteomes" id="UP001334084"/>
    </source>
</evidence>
<keyword evidence="1" id="KW-0472">Membrane</keyword>
<dbReference type="Proteomes" id="UP001334084">
    <property type="component" value="Chromosome 10"/>
</dbReference>
<sequence length="201" mass="23795">MAYLLEREDSPRCTLEGGKREQFTQKLFTDLIHDSHAKNHDYYLGRVKITSQNKIEFHCYDARQLCKYLFEMVISTEGRKIRIKNFKDPISREVIDDVHFFRLKYDSDEPLRAEYVGNHIKFLESNSLRSKIFYSEDALDALSVNFQFNSIKKTNVIDKRRLYGFLLLVFFGILALSGIVFFVEKKKKVGRINEKIRLHPK</sequence>
<dbReference type="AlphaFoldDB" id="A0AAX4JG95"/>
<dbReference type="RefSeq" id="XP_065330958.1">
    <property type="nucleotide sequence ID" value="XM_065474886.1"/>
</dbReference>
<reference evidence="2" key="1">
    <citation type="journal article" date="2024" name="BMC Genomics">
        <title>Functional annotation of a divergent genome using sequence and structure-based similarity.</title>
        <authorList>
            <person name="Svedberg D."/>
            <person name="Winiger R.R."/>
            <person name="Berg A."/>
            <person name="Sharma H."/>
            <person name="Tellgren-Roth C."/>
            <person name="Debrunner-Vossbrinck B.A."/>
            <person name="Vossbrinck C.R."/>
            <person name="Barandun J."/>
        </authorList>
    </citation>
    <scope>NUCLEOTIDE SEQUENCE</scope>
    <source>
        <strain evidence="2">Illinois isolate</strain>
    </source>
</reference>
<keyword evidence="3" id="KW-1185">Reference proteome</keyword>